<dbReference type="Gene3D" id="1.20.1250.20">
    <property type="entry name" value="MFS general substrate transporter like domains"/>
    <property type="match status" value="1"/>
</dbReference>
<dbReference type="PROSITE" id="PS50850">
    <property type="entry name" value="MFS"/>
    <property type="match status" value="1"/>
</dbReference>
<dbReference type="InterPro" id="IPR020846">
    <property type="entry name" value="MFS_dom"/>
</dbReference>
<dbReference type="EMBL" id="CP108188">
    <property type="protein sequence ID" value="WTR69609.1"/>
    <property type="molecule type" value="Genomic_DNA"/>
</dbReference>
<feature type="transmembrane region" description="Helical" evidence="7">
    <location>
        <begin position="346"/>
        <end position="366"/>
    </location>
</feature>
<gene>
    <name evidence="9" type="ORF">OG814_10195</name>
</gene>
<feature type="transmembrane region" description="Helical" evidence="7">
    <location>
        <begin position="12"/>
        <end position="36"/>
    </location>
</feature>
<evidence type="ECO:0000256" key="7">
    <source>
        <dbReference type="SAM" id="Phobius"/>
    </source>
</evidence>
<feature type="transmembrane region" description="Helical" evidence="7">
    <location>
        <begin position="169"/>
        <end position="188"/>
    </location>
</feature>
<feature type="transmembrane region" description="Helical" evidence="7">
    <location>
        <begin position="48"/>
        <end position="71"/>
    </location>
</feature>
<dbReference type="InterPro" id="IPR036259">
    <property type="entry name" value="MFS_trans_sf"/>
</dbReference>
<evidence type="ECO:0000256" key="6">
    <source>
        <dbReference type="ARBA" id="ARBA00023136"/>
    </source>
</evidence>
<organism evidence="9 10">
    <name type="scientific">Streptomyces zaomyceticus</name>
    <dbReference type="NCBI Taxonomy" id="68286"/>
    <lineage>
        <taxon>Bacteria</taxon>
        <taxon>Bacillati</taxon>
        <taxon>Actinomycetota</taxon>
        <taxon>Actinomycetes</taxon>
        <taxon>Kitasatosporales</taxon>
        <taxon>Streptomycetaceae</taxon>
        <taxon>Streptomyces</taxon>
    </lineage>
</organism>
<feature type="transmembrane region" description="Helical" evidence="7">
    <location>
        <begin position="309"/>
        <end position="326"/>
    </location>
</feature>
<evidence type="ECO:0000256" key="4">
    <source>
        <dbReference type="ARBA" id="ARBA00022692"/>
    </source>
</evidence>
<keyword evidence="6 7" id="KW-0472">Membrane</keyword>
<feature type="transmembrane region" description="Helical" evidence="7">
    <location>
        <begin position="92"/>
        <end position="119"/>
    </location>
</feature>
<feature type="transmembrane region" description="Helical" evidence="7">
    <location>
        <begin position="283"/>
        <end position="303"/>
    </location>
</feature>
<feature type="domain" description="Major facilitator superfamily (MFS) profile" evidence="8">
    <location>
        <begin position="13"/>
        <end position="401"/>
    </location>
</feature>
<evidence type="ECO:0000259" key="8">
    <source>
        <dbReference type="PROSITE" id="PS50850"/>
    </source>
</evidence>
<evidence type="ECO:0000256" key="2">
    <source>
        <dbReference type="ARBA" id="ARBA00022448"/>
    </source>
</evidence>
<evidence type="ECO:0000313" key="9">
    <source>
        <dbReference type="EMBL" id="WTR69609.1"/>
    </source>
</evidence>
<keyword evidence="2" id="KW-0813">Transport</keyword>
<dbReference type="PANTHER" id="PTHR23517">
    <property type="entry name" value="RESISTANCE PROTEIN MDTM, PUTATIVE-RELATED-RELATED"/>
    <property type="match status" value="1"/>
</dbReference>
<keyword evidence="10" id="KW-1185">Reference proteome</keyword>
<feature type="transmembrane region" description="Helical" evidence="7">
    <location>
        <begin position="256"/>
        <end position="276"/>
    </location>
</feature>
<evidence type="ECO:0000256" key="3">
    <source>
        <dbReference type="ARBA" id="ARBA00022475"/>
    </source>
</evidence>
<reference evidence="9 10" key="1">
    <citation type="submission" date="2022-10" db="EMBL/GenBank/DDBJ databases">
        <title>The complete genomes of actinobacterial strains from the NBC collection.</title>
        <authorList>
            <person name="Joergensen T.S."/>
            <person name="Alvarez Arevalo M."/>
            <person name="Sterndorff E.B."/>
            <person name="Faurdal D."/>
            <person name="Vuksanovic O."/>
            <person name="Mourched A.-S."/>
            <person name="Charusanti P."/>
            <person name="Shaw S."/>
            <person name="Blin K."/>
            <person name="Weber T."/>
        </authorList>
    </citation>
    <scope>NUCLEOTIDE SEQUENCE [LARGE SCALE GENOMIC DNA]</scope>
    <source>
        <strain evidence="9 10">NBC_00123</strain>
    </source>
</reference>
<accession>A0ABZ1L6X7</accession>
<feature type="transmembrane region" description="Helical" evidence="7">
    <location>
        <begin position="378"/>
        <end position="397"/>
    </location>
</feature>
<dbReference type="Pfam" id="PF07690">
    <property type="entry name" value="MFS_1"/>
    <property type="match status" value="1"/>
</dbReference>
<feature type="transmembrane region" description="Helical" evidence="7">
    <location>
        <begin position="224"/>
        <end position="241"/>
    </location>
</feature>
<sequence length="416" mass="42725">MRETFALVRKTPGCLLLLFGNFAITFGSNLVLPYLAVYLTVEQGISPWAVGAAFTAKLWAQQGLMVFGGSLADRIGTVPTMCLGLLMRALSYLLVVTAVSDAGAVLACGLLGLGSALYIPAGKAALSRLIEGRAATTAIFALRSTANNAGTALGPLAGGLLLLLSTPSIGFLAASALFLALLVPFWQLRHRIPHTPARPAEDTPGTPASAKPGMLQILRTCPRMIWIIATAVVFGFCYVQVEYAMPLTAAAEQGQAFVGVLYTVNAVAVVVLQLVLSARLGRLTNAAAVIAAGLGTMALGFGLFGQGSITFLLLGVLLFTIGEVVIDPRLDSEVAHAVPAEQRATAFGMVGLGMALGGTLANTAASSAIGPAQLGGRYWLLLLAAAAVLALVTWAAAPRRRAATAAAAEREAVAGG</sequence>
<keyword evidence="5 7" id="KW-1133">Transmembrane helix</keyword>
<proteinExistence type="predicted"/>
<dbReference type="InterPro" id="IPR011701">
    <property type="entry name" value="MFS"/>
</dbReference>
<dbReference type="Proteomes" id="UP001622594">
    <property type="component" value="Chromosome"/>
</dbReference>
<dbReference type="RefSeq" id="WP_327164686.1">
    <property type="nucleotide sequence ID" value="NZ_CP108062.1"/>
</dbReference>
<dbReference type="SUPFAM" id="SSF103473">
    <property type="entry name" value="MFS general substrate transporter"/>
    <property type="match status" value="1"/>
</dbReference>
<dbReference type="PANTHER" id="PTHR23517:SF2">
    <property type="entry name" value="MULTIDRUG RESISTANCE PROTEIN MDTH"/>
    <property type="match status" value="1"/>
</dbReference>
<name>A0ABZ1L6X7_9ACTN</name>
<evidence type="ECO:0000256" key="5">
    <source>
        <dbReference type="ARBA" id="ARBA00022989"/>
    </source>
</evidence>
<keyword evidence="4 7" id="KW-0812">Transmembrane</keyword>
<evidence type="ECO:0000313" key="10">
    <source>
        <dbReference type="Proteomes" id="UP001622594"/>
    </source>
</evidence>
<keyword evidence="3" id="KW-1003">Cell membrane</keyword>
<protein>
    <submittedName>
        <fullName evidence="9">MFS transporter</fullName>
    </submittedName>
</protein>
<evidence type="ECO:0000256" key="1">
    <source>
        <dbReference type="ARBA" id="ARBA00004651"/>
    </source>
</evidence>
<dbReference type="InterPro" id="IPR050171">
    <property type="entry name" value="MFS_Transporters"/>
</dbReference>
<comment type="subcellular location">
    <subcellularLocation>
        <location evidence="1">Cell membrane</location>
        <topology evidence="1">Multi-pass membrane protein</topology>
    </subcellularLocation>
</comment>